<feature type="transmembrane region" description="Helical" evidence="1">
    <location>
        <begin position="49"/>
        <end position="73"/>
    </location>
</feature>
<keyword evidence="1" id="KW-1133">Transmembrane helix</keyword>
<dbReference type="Proteomes" id="UP001642540">
    <property type="component" value="Unassembled WGS sequence"/>
</dbReference>
<comment type="caution">
    <text evidence="2">The sequence shown here is derived from an EMBL/GenBank/DDBJ whole genome shotgun (WGS) entry which is preliminary data.</text>
</comment>
<gene>
    <name evidence="2" type="ORF">ODALV1_LOCUS18474</name>
</gene>
<protein>
    <recommendedName>
        <fullName evidence="4">Transmembrane protein</fullName>
    </recommendedName>
</protein>
<feature type="transmembrane region" description="Helical" evidence="1">
    <location>
        <begin position="12"/>
        <end position="29"/>
    </location>
</feature>
<name>A0ABP1RAY0_9HEXA</name>
<dbReference type="EMBL" id="CAXLJM020000058">
    <property type="protein sequence ID" value="CAL8119272.1"/>
    <property type="molecule type" value="Genomic_DNA"/>
</dbReference>
<proteinExistence type="predicted"/>
<organism evidence="2 3">
    <name type="scientific">Orchesella dallaii</name>
    <dbReference type="NCBI Taxonomy" id="48710"/>
    <lineage>
        <taxon>Eukaryota</taxon>
        <taxon>Metazoa</taxon>
        <taxon>Ecdysozoa</taxon>
        <taxon>Arthropoda</taxon>
        <taxon>Hexapoda</taxon>
        <taxon>Collembola</taxon>
        <taxon>Entomobryomorpha</taxon>
        <taxon>Entomobryoidea</taxon>
        <taxon>Orchesellidae</taxon>
        <taxon>Orchesellinae</taxon>
        <taxon>Orchesella</taxon>
    </lineage>
</organism>
<evidence type="ECO:0000313" key="3">
    <source>
        <dbReference type="Proteomes" id="UP001642540"/>
    </source>
</evidence>
<accession>A0ABP1RAY0</accession>
<keyword evidence="3" id="KW-1185">Reference proteome</keyword>
<sequence length="182" mass="20616">MEIYRLGTRAVAIIELILIALRLLFYVFMPPVLTDIVWTETFLVVGPTWITHICVGILMFQLLGVILLFIAAATGTQPKSVSKLCHFWTGLNSTWICLLLLQILRVIPLEMTTSRDEVSWSFAVMELTFRVLAVPVILVFKEKVCKYQYYTRSSTSSSPTVVCGGCLEDVSSMKYQRCFSMV</sequence>
<keyword evidence="1" id="KW-0812">Transmembrane</keyword>
<reference evidence="2 3" key="1">
    <citation type="submission" date="2024-08" db="EMBL/GenBank/DDBJ databases">
        <authorList>
            <person name="Cucini C."/>
            <person name="Frati F."/>
        </authorList>
    </citation>
    <scope>NUCLEOTIDE SEQUENCE [LARGE SCALE GENOMIC DNA]</scope>
</reference>
<evidence type="ECO:0000256" key="1">
    <source>
        <dbReference type="SAM" id="Phobius"/>
    </source>
</evidence>
<feature type="transmembrane region" description="Helical" evidence="1">
    <location>
        <begin position="119"/>
        <end position="140"/>
    </location>
</feature>
<keyword evidence="1" id="KW-0472">Membrane</keyword>
<evidence type="ECO:0000313" key="2">
    <source>
        <dbReference type="EMBL" id="CAL8119272.1"/>
    </source>
</evidence>
<feature type="transmembrane region" description="Helical" evidence="1">
    <location>
        <begin position="85"/>
        <end position="107"/>
    </location>
</feature>
<evidence type="ECO:0008006" key="4">
    <source>
        <dbReference type="Google" id="ProtNLM"/>
    </source>
</evidence>